<feature type="repeat" description="NHL" evidence="2">
    <location>
        <begin position="186"/>
        <end position="216"/>
    </location>
</feature>
<dbReference type="Gene3D" id="2.120.10.30">
    <property type="entry name" value="TolB, C-terminal domain"/>
    <property type="match status" value="1"/>
</dbReference>
<dbReference type="GO" id="GO:0043161">
    <property type="term" value="P:proteasome-mediated ubiquitin-dependent protein catabolic process"/>
    <property type="evidence" value="ECO:0007669"/>
    <property type="project" value="TreeGrafter"/>
</dbReference>
<keyword evidence="1" id="KW-0677">Repeat</keyword>
<dbReference type="InterPro" id="IPR006311">
    <property type="entry name" value="TAT_signal"/>
</dbReference>
<protein>
    <submittedName>
        <fullName evidence="3">NHL repeat containing protein</fullName>
    </submittedName>
</protein>
<sequence precursor="true">MKGNEYLFPHRLTRRDFVKMAATATAGLALPGSGFAEEKKEPVRIGSGYHTYELVEDWGKLPAGMKYGHGCGIIVDSKDRIFVTSRSANPCVAIFDPDGKLLETWSNDFAQKVGYTTAEVADTAHCLYWNKEGDDEFIYWTENVSTNKEGPKKGKRVYKTDLKGKILYQIGNVEKEDSTSQKFDWTNPTDVAVAANGDIYVVDGYGSQRVSRFDKNFKHIKTFGTRGKEHGQFNTCHGVWINTLKGDQEVYIADRHNDRIEVFSPELEYKRTLTGDVRNPCCFYQHKDKLFIPDLASRVTILDANDKLVAHLGDGKDKPDNSKNPSMFAAPHALTVDSHGDLYVVEWVPFGRPRKFKHTPQIA</sequence>
<dbReference type="InterPro" id="IPR011042">
    <property type="entry name" value="6-blade_b-propeller_TolB-like"/>
</dbReference>
<dbReference type="SUPFAM" id="SSF101898">
    <property type="entry name" value="NHL repeat"/>
    <property type="match status" value="1"/>
</dbReference>
<dbReference type="STRING" id="320771.Cflav_PD1336"/>
<dbReference type="InterPro" id="IPR050952">
    <property type="entry name" value="TRIM-NHL_E3_ligases"/>
</dbReference>
<dbReference type="InterPro" id="IPR019546">
    <property type="entry name" value="TAT_signal_bac_arc"/>
</dbReference>
<comment type="caution">
    <text evidence="3">The sequence shown here is derived from an EMBL/GenBank/DDBJ whole genome shotgun (WGS) entry which is preliminary data.</text>
</comment>
<dbReference type="RefSeq" id="WP_007417886.1">
    <property type="nucleotide sequence ID" value="NZ_ABOX02000050.1"/>
</dbReference>
<dbReference type="AlphaFoldDB" id="B9XQ00"/>
<dbReference type="NCBIfam" id="TIGR01409">
    <property type="entry name" value="TAT_signal_seq"/>
    <property type="match status" value="1"/>
</dbReference>
<feature type="repeat" description="NHL" evidence="2">
    <location>
        <begin position="220"/>
        <end position="266"/>
    </location>
</feature>
<dbReference type="GO" id="GO:0061630">
    <property type="term" value="F:ubiquitin protein ligase activity"/>
    <property type="evidence" value="ECO:0007669"/>
    <property type="project" value="TreeGrafter"/>
</dbReference>
<dbReference type="PANTHER" id="PTHR24104">
    <property type="entry name" value="E3 UBIQUITIN-PROTEIN LIGASE NHLRC1-RELATED"/>
    <property type="match status" value="1"/>
</dbReference>
<dbReference type="GO" id="GO:0008270">
    <property type="term" value="F:zinc ion binding"/>
    <property type="evidence" value="ECO:0007669"/>
    <property type="project" value="UniProtKB-KW"/>
</dbReference>
<dbReference type="OrthoDB" id="9799230at2"/>
<proteinExistence type="predicted"/>
<gene>
    <name evidence="3" type="ORF">Cflav_PD1336</name>
</gene>
<evidence type="ECO:0000313" key="4">
    <source>
        <dbReference type="Proteomes" id="UP000003688"/>
    </source>
</evidence>
<keyword evidence="4" id="KW-1185">Reference proteome</keyword>
<dbReference type="PROSITE" id="PS51125">
    <property type="entry name" value="NHL"/>
    <property type="match status" value="2"/>
</dbReference>
<dbReference type="Pfam" id="PF01436">
    <property type="entry name" value="NHL"/>
    <property type="match status" value="1"/>
</dbReference>
<name>B9XQ00_PEDPL</name>
<dbReference type="InterPro" id="IPR001258">
    <property type="entry name" value="NHL_repeat"/>
</dbReference>
<organism evidence="3 4">
    <name type="scientific">Pedosphaera parvula (strain Ellin514)</name>
    <dbReference type="NCBI Taxonomy" id="320771"/>
    <lineage>
        <taxon>Bacteria</taxon>
        <taxon>Pseudomonadati</taxon>
        <taxon>Verrucomicrobiota</taxon>
        <taxon>Pedosphaerae</taxon>
        <taxon>Pedosphaerales</taxon>
        <taxon>Pedosphaeraceae</taxon>
        <taxon>Pedosphaera</taxon>
    </lineage>
</organism>
<evidence type="ECO:0000313" key="3">
    <source>
        <dbReference type="EMBL" id="EEF58097.1"/>
    </source>
</evidence>
<reference evidence="3 4" key="1">
    <citation type="journal article" date="2011" name="J. Bacteriol.">
        <title>Genome sequence of 'Pedosphaera parvula' Ellin514, an aerobic Verrucomicrobial isolate from pasture soil.</title>
        <authorList>
            <person name="Kant R."/>
            <person name="van Passel M.W."/>
            <person name="Sangwan P."/>
            <person name="Palva A."/>
            <person name="Lucas S."/>
            <person name="Copeland A."/>
            <person name="Lapidus A."/>
            <person name="Glavina Del Rio T."/>
            <person name="Dalin E."/>
            <person name="Tice H."/>
            <person name="Bruce D."/>
            <person name="Goodwin L."/>
            <person name="Pitluck S."/>
            <person name="Chertkov O."/>
            <person name="Larimer F.W."/>
            <person name="Land M.L."/>
            <person name="Hauser L."/>
            <person name="Brettin T.S."/>
            <person name="Detter J.C."/>
            <person name="Han S."/>
            <person name="de Vos W.M."/>
            <person name="Janssen P.H."/>
            <person name="Smidt H."/>
        </authorList>
    </citation>
    <scope>NUCLEOTIDE SEQUENCE [LARGE SCALE GENOMIC DNA]</scope>
    <source>
        <strain evidence="3 4">Ellin514</strain>
    </source>
</reference>
<dbReference type="EMBL" id="ABOX02000050">
    <property type="protein sequence ID" value="EEF58097.1"/>
    <property type="molecule type" value="Genomic_DNA"/>
</dbReference>
<dbReference type="PANTHER" id="PTHR24104:SF25">
    <property type="entry name" value="PROTEIN LIN-41"/>
    <property type="match status" value="1"/>
</dbReference>
<dbReference type="GO" id="GO:0000209">
    <property type="term" value="P:protein polyubiquitination"/>
    <property type="evidence" value="ECO:0007669"/>
    <property type="project" value="TreeGrafter"/>
</dbReference>
<dbReference type="PROSITE" id="PS51318">
    <property type="entry name" value="TAT"/>
    <property type="match status" value="1"/>
</dbReference>
<accession>B9XQ00</accession>
<evidence type="ECO:0000256" key="2">
    <source>
        <dbReference type="PROSITE-ProRule" id="PRU00504"/>
    </source>
</evidence>
<evidence type="ECO:0000256" key="1">
    <source>
        <dbReference type="ARBA" id="ARBA00022737"/>
    </source>
</evidence>
<dbReference type="Proteomes" id="UP000003688">
    <property type="component" value="Unassembled WGS sequence"/>
</dbReference>